<evidence type="ECO:0000256" key="6">
    <source>
        <dbReference type="ARBA" id="ARBA00023157"/>
    </source>
</evidence>
<evidence type="ECO:0000313" key="9">
    <source>
        <dbReference type="EMBL" id="EYU31486.1"/>
    </source>
</evidence>
<dbReference type="GO" id="GO:0005576">
    <property type="term" value="C:extracellular region"/>
    <property type="evidence" value="ECO:0007669"/>
    <property type="project" value="UniProtKB-SubCell"/>
</dbReference>
<proteinExistence type="inferred from homology"/>
<keyword evidence="5 8" id="KW-0732">Signal</keyword>
<dbReference type="EMBL" id="KI630969">
    <property type="protein sequence ID" value="EYU31486.1"/>
    <property type="molecule type" value="Genomic_DNA"/>
</dbReference>
<evidence type="ECO:0000256" key="1">
    <source>
        <dbReference type="ARBA" id="ARBA00004613"/>
    </source>
</evidence>
<evidence type="ECO:0000256" key="4">
    <source>
        <dbReference type="ARBA" id="ARBA00022702"/>
    </source>
</evidence>
<comment type="subcellular location">
    <subcellularLocation>
        <location evidence="1">Secreted</location>
    </subcellularLocation>
</comment>
<dbReference type="PANTHER" id="PTHR34270">
    <property type="entry name" value="PROTEIN RALF-LIKE 15-RELATED"/>
    <property type="match status" value="1"/>
</dbReference>
<keyword evidence="6" id="KW-1015">Disulfide bond</keyword>
<evidence type="ECO:0000256" key="3">
    <source>
        <dbReference type="ARBA" id="ARBA00022525"/>
    </source>
</evidence>
<dbReference type="InterPro" id="IPR008801">
    <property type="entry name" value="RALF"/>
</dbReference>
<protein>
    <submittedName>
        <fullName evidence="9">Uncharacterized protein</fullName>
    </submittedName>
</protein>
<accession>A0A022QUC9</accession>
<keyword evidence="4" id="KW-0372">Hormone</keyword>
<dbReference type="Pfam" id="PF05498">
    <property type="entry name" value="RALF"/>
    <property type="match status" value="1"/>
</dbReference>
<evidence type="ECO:0000256" key="2">
    <source>
        <dbReference type="ARBA" id="ARBA00009178"/>
    </source>
</evidence>
<evidence type="ECO:0000313" key="10">
    <source>
        <dbReference type="Proteomes" id="UP000030748"/>
    </source>
</evidence>
<sequence length="66" mass="7285">MARFNILAVIVAMFVVMAAFVSPAVGTKFIGYPAMWRDPVNWRTPPGAANPYHRGCEAAEQCREEA</sequence>
<name>A0A022QUC9_ERYGU</name>
<evidence type="ECO:0000256" key="5">
    <source>
        <dbReference type="ARBA" id="ARBA00022729"/>
    </source>
</evidence>
<reference evidence="9 10" key="1">
    <citation type="journal article" date="2013" name="Proc. Natl. Acad. Sci. U.S.A.">
        <title>Fine-scale variation in meiotic recombination in Mimulus inferred from population shotgun sequencing.</title>
        <authorList>
            <person name="Hellsten U."/>
            <person name="Wright K.M."/>
            <person name="Jenkins J."/>
            <person name="Shu S."/>
            <person name="Yuan Y."/>
            <person name="Wessler S.R."/>
            <person name="Schmutz J."/>
            <person name="Willis J.H."/>
            <person name="Rokhsar D.S."/>
        </authorList>
    </citation>
    <scope>NUCLEOTIDE SEQUENCE [LARGE SCALE GENOMIC DNA]</scope>
    <source>
        <strain evidence="10">cv. DUN x IM62</strain>
    </source>
</reference>
<feature type="signal peptide" evidence="8">
    <location>
        <begin position="1"/>
        <end position="26"/>
    </location>
</feature>
<dbReference type="Proteomes" id="UP000030748">
    <property type="component" value="Unassembled WGS sequence"/>
</dbReference>
<evidence type="ECO:0000256" key="7">
    <source>
        <dbReference type="ARBA" id="ARBA00037228"/>
    </source>
</evidence>
<keyword evidence="3" id="KW-0964">Secreted</keyword>
<comment type="function">
    <text evidence="7">Cell signaling peptide that may regulate plant stress, growth, and development. Mediates a rapid alkalinization of extracellular space by mediating a transient increase in the cytoplasmic Ca(2+) concentration leading to a calcium-dependent signaling events through a cell surface receptor and a concomitant activation of some intracellular mitogen-activated protein kinases.</text>
</comment>
<keyword evidence="10" id="KW-1185">Reference proteome</keyword>
<evidence type="ECO:0000256" key="8">
    <source>
        <dbReference type="SAM" id="SignalP"/>
    </source>
</evidence>
<feature type="chain" id="PRO_5001504539" evidence="8">
    <location>
        <begin position="27"/>
        <end position="66"/>
    </location>
</feature>
<organism evidence="9 10">
    <name type="scientific">Erythranthe guttata</name>
    <name type="common">Yellow monkey flower</name>
    <name type="synonym">Mimulus guttatus</name>
    <dbReference type="NCBI Taxonomy" id="4155"/>
    <lineage>
        <taxon>Eukaryota</taxon>
        <taxon>Viridiplantae</taxon>
        <taxon>Streptophyta</taxon>
        <taxon>Embryophyta</taxon>
        <taxon>Tracheophyta</taxon>
        <taxon>Spermatophyta</taxon>
        <taxon>Magnoliopsida</taxon>
        <taxon>eudicotyledons</taxon>
        <taxon>Gunneridae</taxon>
        <taxon>Pentapetalae</taxon>
        <taxon>asterids</taxon>
        <taxon>lamiids</taxon>
        <taxon>Lamiales</taxon>
        <taxon>Phrymaceae</taxon>
        <taxon>Erythranthe</taxon>
    </lineage>
</organism>
<dbReference type="AlphaFoldDB" id="A0A022QUC9"/>
<dbReference type="GO" id="GO:0005179">
    <property type="term" value="F:hormone activity"/>
    <property type="evidence" value="ECO:0007669"/>
    <property type="project" value="UniProtKB-KW"/>
</dbReference>
<dbReference type="PANTHER" id="PTHR34270:SF3">
    <property type="entry name" value="PROTEIN RALF-LIKE 16-RELATED"/>
    <property type="match status" value="1"/>
</dbReference>
<gene>
    <name evidence="9" type="ORF">MIMGU_mgv1a017571mg</name>
</gene>
<comment type="similarity">
    <text evidence="2">Belongs to the plant rapid alkalinization factor (RALF) family.</text>
</comment>